<dbReference type="PANTHER" id="PTHR10622">
    <property type="entry name" value="HET DOMAIN-CONTAINING PROTEIN"/>
    <property type="match status" value="1"/>
</dbReference>
<accession>A0A8H3UJ80</accession>
<evidence type="ECO:0000313" key="3">
    <source>
        <dbReference type="Proteomes" id="UP000490939"/>
    </source>
</evidence>
<comment type="caution">
    <text evidence="2">The sequence shown here is derived from an EMBL/GenBank/DDBJ whole genome shotgun (WGS) entry which is preliminary data.</text>
</comment>
<dbReference type="Proteomes" id="UP000490939">
    <property type="component" value="Unassembled WGS sequence"/>
</dbReference>
<dbReference type="EMBL" id="WNWR01000713">
    <property type="protein sequence ID" value="KAE9970635.1"/>
    <property type="molecule type" value="Genomic_DNA"/>
</dbReference>
<dbReference type="AlphaFoldDB" id="A0A8H3UJ80"/>
<organism evidence="2 3">
    <name type="scientific">Venturia inaequalis</name>
    <name type="common">Apple scab fungus</name>
    <dbReference type="NCBI Taxonomy" id="5025"/>
    <lineage>
        <taxon>Eukaryota</taxon>
        <taxon>Fungi</taxon>
        <taxon>Dikarya</taxon>
        <taxon>Ascomycota</taxon>
        <taxon>Pezizomycotina</taxon>
        <taxon>Dothideomycetes</taxon>
        <taxon>Pleosporomycetidae</taxon>
        <taxon>Venturiales</taxon>
        <taxon>Venturiaceae</taxon>
        <taxon>Venturia</taxon>
    </lineage>
</organism>
<dbReference type="Pfam" id="PF06985">
    <property type="entry name" value="HET"/>
    <property type="match status" value="1"/>
</dbReference>
<evidence type="ECO:0000259" key="1">
    <source>
        <dbReference type="Pfam" id="PF06985"/>
    </source>
</evidence>
<reference evidence="2 3" key="1">
    <citation type="submission" date="2019-07" db="EMBL/GenBank/DDBJ databases">
        <title>Venturia inaequalis Genome Resource.</title>
        <authorList>
            <person name="Lichtner F.J."/>
        </authorList>
    </citation>
    <scope>NUCLEOTIDE SEQUENCE [LARGE SCALE GENOMIC DNA]</scope>
    <source>
        <strain evidence="2 3">DMI_063113</strain>
    </source>
</reference>
<name>A0A8H3UJ80_VENIN</name>
<protein>
    <recommendedName>
        <fullName evidence="1">Heterokaryon incompatibility domain-containing protein</fullName>
    </recommendedName>
</protein>
<dbReference type="InterPro" id="IPR010730">
    <property type="entry name" value="HET"/>
</dbReference>
<feature type="domain" description="Heterokaryon incompatibility" evidence="1">
    <location>
        <begin position="21"/>
        <end position="116"/>
    </location>
</feature>
<gene>
    <name evidence="2" type="ORF">EG327_010223</name>
</gene>
<evidence type="ECO:0000313" key="2">
    <source>
        <dbReference type="EMBL" id="KAE9970635.1"/>
    </source>
</evidence>
<sequence>MWLLNTSNLELEEFYGDIPKYAILSHTWARDEISFREMRKMKNWASAVKKAGFVKIEQTCLLALQDNLRYAWVDSCCIDKSSSAELSEAINSMYTWYRNATVCYTYLEDVSQSEIDPRASTKDEFTKCRWFTRGWTLQELLASDHLRFYSKSWTLIGMKEDLIERISTITGIHQSVLRNDGSAERTSAAQKMNWASKRKTTRVEDQAYCLMGIFDVHMPLLYGEGIKAFQRLQLEIIKTCSDDSIFAFQKSSGLGGALAHQPSDFQDAVGIRRGIRHRPYFVANTGLQIHGRIIGGDEQCSGECAIFAAGGAECGHQPCYFLLESRFHPDDYEAGQLDYIGVRLQPINVPQKIFARFAHAPLQVVLTSDLKVRWKGDITIVLSGMAQAKDDHFKDRRAWMEACLDLHREQVFAPTSFF</sequence>
<dbReference type="PANTHER" id="PTHR10622:SF10">
    <property type="entry name" value="HET DOMAIN-CONTAINING PROTEIN"/>
    <property type="match status" value="1"/>
</dbReference>
<proteinExistence type="predicted"/>
<keyword evidence="3" id="KW-1185">Reference proteome</keyword>